<accession>A0A2J6TUD2</accession>
<dbReference type="GO" id="GO:0005634">
    <property type="term" value="C:nucleus"/>
    <property type="evidence" value="ECO:0007669"/>
    <property type="project" value="TreeGrafter"/>
</dbReference>
<dbReference type="InterPro" id="IPR051164">
    <property type="entry name" value="NmrA-like_oxidored"/>
</dbReference>
<keyword evidence="5" id="KW-1185">Reference proteome</keyword>
<organism evidence="4 5">
    <name type="scientific">Hyaloscypha bicolor E</name>
    <dbReference type="NCBI Taxonomy" id="1095630"/>
    <lineage>
        <taxon>Eukaryota</taxon>
        <taxon>Fungi</taxon>
        <taxon>Dikarya</taxon>
        <taxon>Ascomycota</taxon>
        <taxon>Pezizomycotina</taxon>
        <taxon>Leotiomycetes</taxon>
        <taxon>Helotiales</taxon>
        <taxon>Hyaloscyphaceae</taxon>
        <taxon>Hyaloscypha</taxon>
        <taxon>Hyaloscypha bicolor</taxon>
    </lineage>
</organism>
<protein>
    <submittedName>
        <fullName evidence="4">Putative NAD dependent epimerase/dehydratase</fullName>
    </submittedName>
</protein>
<evidence type="ECO:0000313" key="5">
    <source>
        <dbReference type="Proteomes" id="UP000235371"/>
    </source>
</evidence>
<evidence type="ECO:0000313" key="4">
    <source>
        <dbReference type="EMBL" id="PMD66644.1"/>
    </source>
</evidence>
<dbReference type="InParanoid" id="A0A2J6TUD2"/>
<feature type="domain" description="NmrA-like" evidence="3">
    <location>
        <begin position="2"/>
        <end position="293"/>
    </location>
</feature>
<dbReference type="AlphaFoldDB" id="A0A2J6TUD2"/>
<dbReference type="Gene3D" id="3.40.50.720">
    <property type="entry name" value="NAD(P)-binding Rossmann-like Domain"/>
    <property type="match status" value="1"/>
</dbReference>
<dbReference type="STRING" id="1095630.A0A2J6TUD2"/>
<dbReference type="GeneID" id="36581822"/>
<reference evidence="4 5" key="1">
    <citation type="submission" date="2016-04" db="EMBL/GenBank/DDBJ databases">
        <title>A degradative enzymes factory behind the ericoid mycorrhizal symbiosis.</title>
        <authorList>
            <consortium name="DOE Joint Genome Institute"/>
            <person name="Martino E."/>
            <person name="Morin E."/>
            <person name="Grelet G."/>
            <person name="Kuo A."/>
            <person name="Kohler A."/>
            <person name="Daghino S."/>
            <person name="Barry K."/>
            <person name="Choi C."/>
            <person name="Cichocki N."/>
            <person name="Clum A."/>
            <person name="Copeland A."/>
            <person name="Hainaut M."/>
            <person name="Haridas S."/>
            <person name="Labutti K."/>
            <person name="Lindquist E."/>
            <person name="Lipzen A."/>
            <person name="Khouja H.-R."/>
            <person name="Murat C."/>
            <person name="Ohm R."/>
            <person name="Olson A."/>
            <person name="Spatafora J."/>
            <person name="Veneault-Fourrey C."/>
            <person name="Henrissat B."/>
            <person name="Grigoriev I."/>
            <person name="Martin F."/>
            <person name="Perotto S."/>
        </authorList>
    </citation>
    <scope>NUCLEOTIDE SEQUENCE [LARGE SCALE GENOMIC DNA]</scope>
    <source>
        <strain evidence="4 5">E</strain>
    </source>
</reference>
<dbReference type="Gene3D" id="3.90.25.10">
    <property type="entry name" value="UDP-galactose 4-epimerase, domain 1"/>
    <property type="match status" value="1"/>
</dbReference>
<dbReference type="InterPro" id="IPR036291">
    <property type="entry name" value="NAD(P)-bd_dom_sf"/>
</dbReference>
<dbReference type="Pfam" id="PF05368">
    <property type="entry name" value="NmrA"/>
    <property type="match status" value="1"/>
</dbReference>
<dbReference type="EMBL" id="KZ613743">
    <property type="protein sequence ID" value="PMD66644.1"/>
    <property type="molecule type" value="Genomic_DNA"/>
</dbReference>
<evidence type="ECO:0000256" key="2">
    <source>
        <dbReference type="ARBA" id="ARBA00022857"/>
    </source>
</evidence>
<dbReference type="PANTHER" id="PTHR42748:SF26">
    <property type="entry name" value="NMRA-LIKE DOMAIN-CONTAINING PROTEIN"/>
    <property type="match status" value="1"/>
</dbReference>
<name>A0A2J6TUD2_9HELO</name>
<keyword evidence="2" id="KW-0521">NADP</keyword>
<dbReference type="PANTHER" id="PTHR42748">
    <property type="entry name" value="NITROGEN METABOLITE REPRESSION PROTEIN NMRA FAMILY MEMBER"/>
    <property type="match status" value="1"/>
</dbReference>
<proteinExistence type="inferred from homology"/>
<dbReference type="RefSeq" id="XP_024743548.1">
    <property type="nucleotide sequence ID" value="XM_024873742.1"/>
</dbReference>
<dbReference type="OrthoDB" id="3358371at2759"/>
<dbReference type="Proteomes" id="UP000235371">
    <property type="component" value="Unassembled WGS sequence"/>
</dbReference>
<sequence>MSNLLVVIGITGQQGGSVASLFSQEPGWKVRGITRNQSSHSALAWTSKGVEMVQADLNDPSALPAAFAGAAALFVTTDFWGPFYNPQTLSLLKEHQTLGEYCSDIELQQGKNVFDAASQIPTLERIVVSSLVDAETLSGGRFKGVYHWGGKAMALKYLRESHPELAGKLSTVVMGNYMGNWLRDLKLRKTDAGYRLALVGSGTTPLPHIDVERDTGYLVRALLECSPGKTVLGAGEMISWCEMLRVWCECNEVPLAGFDQLSIDQFERFVPVPGLGRELGEMFAFMDEFEYAGGDANVVLPSEVGYLLVCSEYTN</sequence>
<evidence type="ECO:0000256" key="1">
    <source>
        <dbReference type="ARBA" id="ARBA00006328"/>
    </source>
</evidence>
<comment type="similarity">
    <text evidence="1">Belongs to the NmrA-type oxidoreductase family.</text>
</comment>
<dbReference type="InterPro" id="IPR008030">
    <property type="entry name" value="NmrA-like"/>
</dbReference>
<gene>
    <name evidence="4" type="ORF">K444DRAFT_517089</name>
</gene>
<dbReference type="SUPFAM" id="SSF51735">
    <property type="entry name" value="NAD(P)-binding Rossmann-fold domains"/>
    <property type="match status" value="1"/>
</dbReference>
<evidence type="ECO:0000259" key="3">
    <source>
        <dbReference type="Pfam" id="PF05368"/>
    </source>
</evidence>